<evidence type="ECO:0000256" key="1">
    <source>
        <dbReference type="ARBA" id="ARBA00004613"/>
    </source>
</evidence>
<evidence type="ECO:0000256" key="2">
    <source>
        <dbReference type="ARBA" id="ARBA00009034"/>
    </source>
</evidence>
<keyword evidence="6" id="KW-0372">Hormone</keyword>
<dbReference type="GO" id="GO:0001664">
    <property type="term" value="F:G protein-coupled receptor binding"/>
    <property type="evidence" value="ECO:0007669"/>
    <property type="project" value="TreeGrafter"/>
</dbReference>
<keyword evidence="8" id="KW-1015">Disulfide bond</keyword>
<name>G1T5F1_RABIT</name>
<dbReference type="InParanoid" id="G1T5F1"/>
<dbReference type="InterPro" id="IPR016179">
    <property type="entry name" value="Insulin-like"/>
</dbReference>
<reference evidence="11" key="3">
    <citation type="submission" date="2025-09" db="UniProtKB">
        <authorList>
            <consortium name="Ensembl"/>
        </authorList>
    </citation>
    <scope>IDENTIFICATION</scope>
    <source>
        <strain evidence="11">Thorbecke</strain>
    </source>
</reference>
<dbReference type="SUPFAM" id="SSF56994">
    <property type="entry name" value="Insulin-like"/>
    <property type="match status" value="1"/>
</dbReference>
<evidence type="ECO:0000256" key="4">
    <source>
        <dbReference type="ARBA" id="ARBA00022525"/>
    </source>
</evidence>
<comment type="subunit">
    <text evidence="3">Heterodimer of a B chain and an A chain linked by two disulfide bonds.</text>
</comment>
<proteinExistence type="inferred from homology"/>
<reference evidence="11 12" key="1">
    <citation type="journal article" date="2011" name="Nature">
        <title>A high-resolution map of human evolutionary constraint using 29 mammals.</title>
        <authorList>
            <person name="Lindblad-Toh K."/>
            <person name="Garber M."/>
            <person name="Zuk O."/>
            <person name="Lin M.F."/>
            <person name="Parker B.J."/>
            <person name="Washietl S."/>
            <person name="Kheradpour P."/>
            <person name="Ernst J."/>
            <person name="Jordan G."/>
            <person name="Mauceli E."/>
            <person name="Ward L.D."/>
            <person name="Lowe C.B."/>
            <person name="Holloway A.K."/>
            <person name="Clamp M."/>
            <person name="Gnerre S."/>
            <person name="Alfoldi J."/>
            <person name="Beal K."/>
            <person name="Chang J."/>
            <person name="Clawson H."/>
            <person name="Cuff J."/>
            <person name="Di Palma F."/>
            <person name="Fitzgerald S."/>
            <person name="Flicek P."/>
            <person name="Guttman M."/>
            <person name="Hubisz M.J."/>
            <person name="Jaffe D.B."/>
            <person name="Jungreis I."/>
            <person name="Kent W.J."/>
            <person name="Kostka D."/>
            <person name="Lara M."/>
            <person name="Martins A.L."/>
            <person name="Massingham T."/>
            <person name="Moltke I."/>
            <person name="Raney B.J."/>
            <person name="Rasmussen M.D."/>
            <person name="Robinson J."/>
            <person name="Stark A."/>
            <person name="Vilella A.J."/>
            <person name="Wen J."/>
            <person name="Xie X."/>
            <person name="Zody M.C."/>
            <person name="Baldwin J."/>
            <person name="Bloom T."/>
            <person name="Chin C.W."/>
            <person name="Heiman D."/>
            <person name="Nicol R."/>
            <person name="Nusbaum C."/>
            <person name="Young S."/>
            <person name="Wilkinson J."/>
            <person name="Worley K.C."/>
            <person name="Kovar C.L."/>
            <person name="Muzny D.M."/>
            <person name="Gibbs R.A."/>
            <person name="Cree A."/>
            <person name="Dihn H.H."/>
            <person name="Fowler G."/>
            <person name="Jhangiani S."/>
            <person name="Joshi V."/>
            <person name="Lee S."/>
            <person name="Lewis L.R."/>
            <person name="Nazareth L.V."/>
            <person name="Okwuonu G."/>
            <person name="Santibanez J."/>
            <person name="Warren W.C."/>
            <person name="Mardis E.R."/>
            <person name="Weinstock G.M."/>
            <person name="Wilson R.K."/>
            <person name="Delehaunty K."/>
            <person name="Dooling D."/>
            <person name="Fronik C."/>
            <person name="Fulton L."/>
            <person name="Fulton B."/>
            <person name="Graves T."/>
            <person name="Minx P."/>
            <person name="Sodergren E."/>
            <person name="Birney E."/>
            <person name="Margulies E.H."/>
            <person name="Herrero J."/>
            <person name="Green E.D."/>
            <person name="Haussler D."/>
            <person name="Siepel A."/>
            <person name="Goldman N."/>
            <person name="Pollard K.S."/>
            <person name="Pedersen J.S."/>
            <person name="Lander E.S."/>
            <person name="Kellis M."/>
        </authorList>
    </citation>
    <scope>NUCLEOTIDE SEQUENCE [LARGE SCALE GENOMIC DNA]</scope>
    <source>
        <strain evidence="12">Thorbecke</strain>
    </source>
</reference>
<dbReference type="PANTHER" id="PTHR20968:SF0">
    <property type="entry name" value="RELAXIN-3"/>
    <property type="match status" value="1"/>
</dbReference>
<dbReference type="PaxDb" id="9986-ENSOCUP00000011573"/>
<sequence>MYKWVGDRQVAEIRAALAVRGVALSTMAKCWVLLLLPLLSGWALAGERWLGAAEARTAPYAVKLCGREFIRAVIYTCGSSRWRRSDILAREATGEVFPDADADTDSLAGQPDESMSSSEWLALPQSPQALSRGRAGWQETPEAARESRDIQGGLSSFCCKWGCTKSQLSILC</sequence>
<evidence type="ECO:0000256" key="9">
    <source>
        <dbReference type="RuleBase" id="RU000406"/>
    </source>
</evidence>
<dbReference type="STRING" id="9986.ENSOCUP00000011573"/>
<dbReference type="Ensembl" id="ENSOCUT00000013450.2">
    <property type="protein sequence ID" value="ENSOCUP00000011573.2"/>
    <property type="gene ID" value="ENSOCUG00000013451.2"/>
</dbReference>
<dbReference type="FunCoup" id="G1T5F1">
    <property type="interactions" value="182"/>
</dbReference>
<dbReference type="GO" id="GO:0005576">
    <property type="term" value="C:extracellular region"/>
    <property type="evidence" value="ECO:0007669"/>
    <property type="project" value="UniProtKB-SubCell"/>
</dbReference>
<accession>G1T5F1</accession>
<evidence type="ECO:0000256" key="6">
    <source>
        <dbReference type="ARBA" id="ARBA00022702"/>
    </source>
</evidence>
<dbReference type="SMART" id="SM00078">
    <property type="entry name" value="IlGF"/>
    <property type="match status" value="1"/>
</dbReference>
<dbReference type="InterPro" id="IPR051777">
    <property type="entry name" value="Insulin-like_neuro_ligands"/>
</dbReference>
<comment type="subcellular location">
    <subcellularLocation>
        <location evidence="1 9">Secreted</location>
    </subcellularLocation>
</comment>
<reference evidence="11" key="2">
    <citation type="submission" date="2025-08" db="UniProtKB">
        <authorList>
            <consortium name="Ensembl"/>
        </authorList>
    </citation>
    <scope>IDENTIFICATION</scope>
    <source>
        <strain evidence="11">Thorbecke</strain>
    </source>
</reference>
<evidence type="ECO:0000313" key="11">
    <source>
        <dbReference type="Ensembl" id="ENSOCUP00000011573.2"/>
    </source>
</evidence>
<evidence type="ECO:0000256" key="5">
    <source>
        <dbReference type="ARBA" id="ARBA00022685"/>
    </source>
</evidence>
<dbReference type="Bgee" id="ENSOCUG00000013451">
    <property type="expression patterns" value="Expressed in heart and 3 other cell types or tissues"/>
</dbReference>
<dbReference type="GO" id="GO:0005179">
    <property type="term" value="F:hormone activity"/>
    <property type="evidence" value="ECO:0007669"/>
    <property type="project" value="UniProtKB-KW"/>
</dbReference>
<dbReference type="Proteomes" id="UP000001811">
    <property type="component" value="Unplaced"/>
</dbReference>
<evidence type="ECO:0000256" key="7">
    <source>
        <dbReference type="ARBA" id="ARBA00022729"/>
    </source>
</evidence>
<dbReference type="PANTHER" id="PTHR20968">
    <property type="entry name" value="ILGF DOMAIN-CONTAINING PROTEIN"/>
    <property type="match status" value="1"/>
</dbReference>
<dbReference type="InterPro" id="IPR022353">
    <property type="entry name" value="Insulin_CS"/>
</dbReference>
<dbReference type="Pfam" id="PF00049">
    <property type="entry name" value="Insulin"/>
    <property type="match status" value="1"/>
</dbReference>
<protein>
    <submittedName>
        <fullName evidence="11">Relaxin 3</fullName>
    </submittedName>
</protein>
<dbReference type="AlphaFoldDB" id="G1T5F1"/>
<keyword evidence="7" id="KW-0732">Signal</keyword>
<dbReference type="GeneTree" id="ENSGT00940000154396"/>
<evidence type="ECO:0000256" key="8">
    <source>
        <dbReference type="ARBA" id="ARBA00023157"/>
    </source>
</evidence>
<evidence type="ECO:0000313" key="12">
    <source>
        <dbReference type="Proteomes" id="UP000001811"/>
    </source>
</evidence>
<comment type="similarity">
    <text evidence="2 9">Belongs to the insulin family.</text>
</comment>
<feature type="domain" description="Insulin-like" evidence="10">
    <location>
        <begin position="62"/>
        <end position="172"/>
    </location>
</feature>
<keyword evidence="12" id="KW-1185">Reference proteome</keyword>
<evidence type="ECO:0000256" key="3">
    <source>
        <dbReference type="ARBA" id="ARBA00011207"/>
    </source>
</evidence>
<keyword evidence="4 9" id="KW-0964">Secreted</keyword>
<dbReference type="InterPro" id="IPR036438">
    <property type="entry name" value="Insulin-like_sf"/>
</dbReference>
<organism evidence="11 12">
    <name type="scientific">Oryctolagus cuniculus</name>
    <name type="common">Rabbit</name>
    <dbReference type="NCBI Taxonomy" id="9986"/>
    <lineage>
        <taxon>Eukaryota</taxon>
        <taxon>Metazoa</taxon>
        <taxon>Chordata</taxon>
        <taxon>Craniata</taxon>
        <taxon>Vertebrata</taxon>
        <taxon>Euteleostomi</taxon>
        <taxon>Mammalia</taxon>
        <taxon>Eutheria</taxon>
        <taxon>Euarchontoglires</taxon>
        <taxon>Glires</taxon>
        <taxon>Lagomorpha</taxon>
        <taxon>Leporidae</taxon>
        <taxon>Oryctolagus</taxon>
    </lineage>
</organism>
<gene>
    <name evidence="11" type="primary">RLN3</name>
</gene>
<keyword evidence="5" id="KW-0165">Cleavage on pair of basic residues</keyword>
<evidence type="ECO:0000259" key="10">
    <source>
        <dbReference type="SMART" id="SM00078"/>
    </source>
</evidence>
<dbReference type="PROSITE" id="PS00262">
    <property type="entry name" value="INSULIN"/>
    <property type="match status" value="1"/>
</dbReference>
<dbReference type="SMR" id="G1T5F1"/>
<dbReference type="CDD" id="cd04365">
    <property type="entry name" value="IlGF_relaxin_like"/>
    <property type="match status" value="1"/>
</dbReference>